<feature type="domain" description="DUF202" evidence="6">
    <location>
        <begin position="49"/>
        <end position="120"/>
    </location>
</feature>
<sequence length="163" mass="18037">MASILGNYGTFDNRTNYVLVDEIGENCNLFLARPLIGPLVFENTASDARDHCANERNFLSWLRLSSYLAIVSVAIMTTFHLTSEPTELEKKIAFPLGLLFWFLAISSLACGVGNYLKTVKQYSRKVALVQTGWKTQLLGAVIAGTVICCCVLFLVNNALNNHE</sequence>
<dbReference type="RefSeq" id="XP_067492135.1">
    <property type="nucleotide sequence ID" value="XM_067634025.1"/>
</dbReference>
<protein>
    <recommendedName>
        <fullName evidence="6">DUF202 domain-containing protein</fullName>
    </recommendedName>
</protein>
<organism evidence="7 8">
    <name type="scientific">Arthrobotrys flagrans</name>
    <name type="common">Nematode-trapping fungus</name>
    <name type="synonym">Trichothecium flagrans</name>
    <dbReference type="NCBI Taxonomy" id="97331"/>
    <lineage>
        <taxon>Eukaryota</taxon>
        <taxon>Fungi</taxon>
        <taxon>Dikarya</taxon>
        <taxon>Ascomycota</taxon>
        <taxon>Pezizomycotina</taxon>
        <taxon>Orbiliomycetes</taxon>
        <taxon>Orbiliales</taxon>
        <taxon>Orbiliaceae</taxon>
        <taxon>Arthrobotrys</taxon>
    </lineage>
</organism>
<comment type="caution">
    <text evidence="7">The sequence shown here is derived from an EMBL/GenBank/DDBJ whole genome shotgun (WGS) entry which is preliminary data.</text>
</comment>
<proteinExistence type="predicted"/>
<evidence type="ECO:0000256" key="4">
    <source>
        <dbReference type="ARBA" id="ARBA00023136"/>
    </source>
</evidence>
<dbReference type="AlphaFoldDB" id="A0A437A5U7"/>
<dbReference type="GeneID" id="93587170"/>
<gene>
    <name evidence="7" type="ORF">DFL_004859</name>
</gene>
<reference evidence="7 8" key="1">
    <citation type="submission" date="2019-01" db="EMBL/GenBank/DDBJ databases">
        <title>Intercellular communication is required for trap formation in the nematode-trapping fungus Duddingtonia flagrans.</title>
        <authorList>
            <person name="Youssar L."/>
            <person name="Wernet V."/>
            <person name="Hensel N."/>
            <person name="Hildebrandt H.-G."/>
            <person name="Fischer R."/>
        </authorList>
    </citation>
    <scope>NUCLEOTIDE SEQUENCE [LARGE SCALE GENOMIC DNA]</scope>
    <source>
        <strain evidence="7 8">CBS H-5679</strain>
    </source>
</reference>
<dbReference type="InterPro" id="IPR003807">
    <property type="entry name" value="DUF202"/>
</dbReference>
<feature type="transmembrane region" description="Helical" evidence="5">
    <location>
        <begin position="93"/>
        <end position="116"/>
    </location>
</feature>
<dbReference type="VEuPathDB" id="FungiDB:DFL_004859"/>
<feature type="transmembrane region" description="Helical" evidence="5">
    <location>
        <begin position="137"/>
        <end position="155"/>
    </location>
</feature>
<keyword evidence="3 5" id="KW-1133">Transmembrane helix</keyword>
<evidence type="ECO:0000259" key="6">
    <source>
        <dbReference type="Pfam" id="PF02656"/>
    </source>
</evidence>
<dbReference type="Proteomes" id="UP000283090">
    <property type="component" value="Unassembled WGS sequence"/>
</dbReference>
<dbReference type="OrthoDB" id="5525680at2759"/>
<evidence type="ECO:0000256" key="2">
    <source>
        <dbReference type="ARBA" id="ARBA00022692"/>
    </source>
</evidence>
<evidence type="ECO:0000313" key="8">
    <source>
        <dbReference type="Proteomes" id="UP000283090"/>
    </source>
</evidence>
<evidence type="ECO:0000256" key="1">
    <source>
        <dbReference type="ARBA" id="ARBA00004127"/>
    </source>
</evidence>
<dbReference type="PANTHER" id="PTHR34187">
    <property type="entry name" value="FGR18P"/>
    <property type="match status" value="1"/>
</dbReference>
<dbReference type="GO" id="GO:0012505">
    <property type="term" value="C:endomembrane system"/>
    <property type="evidence" value="ECO:0007669"/>
    <property type="project" value="UniProtKB-SubCell"/>
</dbReference>
<evidence type="ECO:0000256" key="3">
    <source>
        <dbReference type="ARBA" id="ARBA00022989"/>
    </source>
</evidence>
<keyword evidence="2 5" id="KW-0812">Transmembrane</keyword>
<dbReference type="Pfam" id="PF02656">
    <property type="entry name" value="DUF202"/>
    <property type="match status" value="1"/>
</dbReference>
<accession>A0A437A5U7</accession>
<keyword evidence="4 5" id="KW-0472">Membrane</keyword>
<name>A0A437A5U7_ARTFL</name>
<comment type="subcellular location">
    <subcellularLocation>
        <location evidence="1">Endomembrane system</location>
        <topology evidence="1">Multi-pass membrane protein</topology>
    </subcellularLocation>
</comment>
<feature type="transmembrane region" description="Helical" evidence="5">
    <location>
        <begin position="64"/>
        <end position="81"/>
    </location>
</feature>
<dbReference type="InterPro" id="IPR052053">
    <property type="entry name" value="IM_YidH-like"/>
</dbReference>
<evidence type="ECO:0000313" key="7">
    <source>
        <dbReference type="EMBL" id="RVD86591.1"/>
    </source>
</evidence>
<dbReference type="EMBL" id="SAEB01000006">
    <property type="protein sequence ID" value="RVD86591.1"/>
    <property type="molecule type" value="Genomic_DNA"/>
</dbReference>
<evidence type="ECO:0000256" key="5">
    <source>
        <dbReference type="SAM" id="Phobius"/>
    </source>
</evidence>
<keyword evidence="8" id="KW-1185">Reference proteome</keyword>
<dbReference type="PANTHER" id="PTHR34187:SF3">
    <property type="entry name" value="DUF DOMAIN PROTEIN (AFU_ORTHOLOGUE AFUA_6G11150)"/>
    <property type="match status" value="1"/>
</dbReference>